<dbReference type="Gene3D" id="3.30.70.1400">
    <property type="entry name" value="Aminomethyltransferase beta-barrel domains"/>
    <property type="match status" value="1"/>
</dbReference>
<dbReference type="Gene3D" id="4.10.1250.10">
    <property type="entry name" value="Aminomethyltransferase fragment"/>
    <property type="match status" value="1"/>
</dbReference>
<evidence type="ECO:0000256" key="2">
    <source>
        <dbReference type="ARBA" id="ARBA00012616"/>
    </source>
</evidence>
<dbReference type="GO" id="GO:0004047">
    <property type="term" value="F:aminomethyltransferase activity"/>
    <property type="evidence" value="ECO:0007669"/>
    <property type="project" value="UniProtKB-EC"/>
</dbReference>
<evidence type="ECO:0000256" key="7">
    <source>
        <dbReference type="PIRSR" id="PIRSR006487-1"/>
    </source>
</evidence>
<comment type="subunit">
    <text evidence="8">The glycine cleavage system is composed of four proteins: P, T, L and H.</text>
</comment>
<reference evidence="12" key="2">
    <citation type="submission" date="2015-01" db="EMBL/GenBank/DDBJ databases">
        <title>Evolutionary Origins and Diversification of the Mycorrhizal Mutualists.</title>
        <authorList>
            <consortium name="DOE Joint Genome Institute"/>
            <consortium name="Mycorrhizal Genomics Consortium"/>
            <person name="Kohler A."/>
            <person name="Kuo A."/>
            <person name="Nagy L.G."/>
            <person name="Floudas D."/>
            <person name="Copeland A."/>
            <person name="Barry K.W."/>
            <person name="Cichocki N."/>
            <person name="Veneault-Fourrey C."/>
            <person name="LaButti K."/>
            <person name="Lindquist E.A."/>
            <person name="Lipzen A."/>
            <person name="Lundell T."/>
            <person name="Morin E."/>
            <person name="Murat C."/>
            <person name="Riley R."/>
            <person name="Ohm R."/>
            <person name="Sun H."/>
            <person name="Tunlid A."/>
            <person name="Henrissat B."/>
            <person name="Grigoriev I.V."/>
            <person name="Hibbett D.S."/>
            <person name="Martin F."/>
        </authorList>
    </citation>
    <scope>NUCLEOTIDE SEQUENCE [LARGE SCALE GENOMIC DNA]</scope>
    <source>
        <strain evidence="12">LaAM-08-1</strain>
    </source>
</reference>
<dbReference type="PIRSF" id="PIRSF006487">
    <property type="entry name" value="GcvT"/>
    <property type="match status" value="1"/>
</dbReference>
<protein>
    <recommendedName>
        <fullName evidence="2 8">Aminomethyltransferase</fullName>
        <ecNumber evidence="2 8">2.1.2.10</ecNumber>
    </recommendedName>
    <alternativeName>
        <fullName evidence="5 8">Glycine cleavage system T protein</fullName>
    </alternativeName>
</protein>
<dbReference type="GO" id="GO:0006546">
    <property type="term" value="P:glycine catabolic process"/>
    <property type="evidence" value="ECO:0007669"/>
    <property type="project" value="InterPro"/>
</dbReference>
<dbReference type="Gene3D" id="2.40.30.110">
    <property type="entry name" value="Aminomethyltransferase beta-barrel domains"/>
    <property type="match status" value="1"/>
</dbReference>
<dbReference type="GO" id="GO:0008483">
    <property type="term" value="F:transaminase activity"/>
    <property type="evidence" value="ECO:0007669"/>
    <property type="project" value="UniProtKB-KW"/>
</dbReference>
<dbReference type="HOGENOM" id="CLU_007884_10_0_1"/>
<dbReference type="FunFam" id="2.40.30.110:FF:000002">
    <property type="entry name" value="Aminomethyltransferase"/>
    <property type="match status" value="1"/>
</dbReference>
<gene>
    <name evidence="11" type="ORF">K443DRAFT_102178</name>
</gene>
<comment type="catalytic activity">
    <reaction evidence="6 8">
        <text>N(6)-[(R)-S(8)-aminomethyldihydrolipoyl]-L-lysyl-[protein] + (6S)-5,6,7,8-tetrahydrofolate = N(6)-[(R)-dihydrolipoyl]-L-lysyl-[protein] + (6R)-5,10-methylene-5,6,7,8-tetrahydrofolate + NH4(+)</text>
        <dbReference type="Rhea" id="RHEA:16945"/>
        <dbReference type="Rhea" id="RHEA-COMP:10475"/>
        <dbReference type="Rhea" id="RHEA-COMP:10492"/>
        <dbReference type="ChEBI" id="CHEBI:15636"/>
        <dbReference type="ChEBI" id="CHEBI:28938"/>
        <dbReference type="ChEBI" id="CHEBI:57453"/>
        <dbReference type="ChEBI" id="CHEBI:83100"/>
        <dbReference type="ChEBI" id="CHEBI:83143"/>
        <dbReference type="EC" id="2.1.2.10"/>
    </reaction>
</comment>
<dbReference type="InterPro" id="IPR028896">
    <property type="entry name" value="GcvT/YgfZ/DmdA"/>
</dbReference>
<dbReference type="Pfam" id="PF01571">
    <property type="entry name" value="GCV_T"/>
    <property type="match status" value="1"/>
</dbReference>
<reference evidence="11 12" key="1">
    <citation type="submission" date="2014-04" db="EMBL/GenBank/DDBJ databases">
        <authorList>
            <consortium name="DOE Joint Genome Institute"/>
            <person name="Kuo A."/>
            <person name="Kohler A."/>
            <person name="Nagy L.G."/>
            <person name="Floudas D."/>
            <person name="Copeland A."/>
            <person name="Barry K.W."/>
            <person name="Cichocki N."/>
            <person name="Veneault-Fourrey C."/>
            <person name="LaButti K."/>
            <person name="Lindquist E.A."/>
            <person name="Lipzen A."/>
            <person name="Lundell T."/>
            <person name="Morin E."/>
            <person name="Murat C."/>
            <person name="Sun H."/>
            <person name="Tunlid A."/>
            <person name="Henrissat B."/>
            <person name="Grigoriev I.V."/>
            <person name="Hibbett D.S."/>
            <person name="Martin F."/>
            <person name="Nordberg H.P."/>
            <person name="Cantor M.N."/>
            <person name="Hua S.X."/>
        </authorList>
    </citation>
    <scope>NUCLEOTIDE SEQUENCE [LARGE SCALE GENOMIC DNA]</scope>
    <source>
        <strain evidence="11 12">LaAM-08-1</strain>
    </source>
</reference>
<dbReference type="Proteomes" id="UP000054477">
    <property type="component" value="Unassembled WGS sequence"/>
</dbReference>
<evidence type="ECO:0000256" key="1">
    <source>
        <dbReference type="ARBA" id="ARBA00008609"/>
    </source>
</evidence>
<feature type="domain" description="GCVT N-terminal" evidence="9">
    <location>
        <begin position="39"/>
        <end position="300"/>
    </location>
</feature>
<dbReference type="EMBL" id="KN838646">
    <property type="protein sequence ID" value="KIJ99505.1"/>
    <property type="molecule type" value="Genomic_DNA"/>
</dbReference>
<dbReference type="InterPro" id="IPR013977">
    <property type="entry name" value="GcvT_C"/>
</dbReference>
<comment type="function">
    <text evidence="8">The glycine cleavage system catalyzes the degradation of glycine.</text>
</comment>
<dbReference type="EC" id="2.1.2.10" evidence="2 8"/>
<dbReference type="FunFam" id="3.30.70.1400:FF:000001">
    <property type="entry name" value="Aminomethyltransferase"/>
    <property type="match status" value="1"/>
</dbReference>
<dbReference type="SUPFAM" id="SSF103025">
    <property type="entry name" value="Folate-binding domain"/>
    <property type="match status" value="1"/>
</dbReference>
<sequence>MTVLRAVSVLRASLPRHNVPRYLSRRFSTPSEGLRKTGLYDFHIENGAKMVPFAGYSMPLAYADVGQVASHNHVRNSAGLFDVGHMVQSNFRGQTATGFLEWLTPSSLAALSPYTSTLSVLLNEKGGIIDDTIITKHAPDAFYVVTNAGRRDVDLPWFRGKLEEWNASEKAKGGKVEMEVLENWGLLALQGPAAAAYLQALTSFDLRLLTFGKSAFVPIEGFNLHVARGGYTGEDGFEISIPPSQTVDVAKLLSKTPVQLTGLGARDSLRLEAGMCLYGHDLDETTSPIEAGLSWVIGKDRKETGGFIGAEGVRQHLKDGPPRRRVGLIVEGAPAREGAKIFAPSGEELGIVTSGIPSPTLHKNIAMGYVKSGSHKKGTDVEVEVRNKRRKAVVSPLPFIKPNYWRG</sequence>
<dbReference type="AlphaFoldDB" id="A0A0C9X3D4"/>
<evidence type="ECO:0000259" key="10">
    <source>
        <dbReference type="Pfam" id="PF08669"/>
    </source>
</evidence>
<keyword evidence="4 8" id="KW-0808">Transferase</keyword>
<accession>A0A0C9X3D4</accession>
<dbReference type="Gene3D" id="3.30.1360.120">
    <property type="entry name" value="Probable tRNA modification gtpase trme, domain 1"/>
    <property type="match status" value="1"/>
</dbReference>
<dbReference type="SUPFAM" id="SSF101790">
    <property type="entry name" value="Aminomethyltransferase beta-barrel domain"/>
    <property type="match status" value="1"/>
</dbReference>
<evidence type="ECO:0000259" key="9">
    <source>
        <dbReference type="Pfam" id="PF01571"/>
    </source>
</evidence>
<dbReference type="STRING" id="1095629.A0A0C9X3D4"/>
<dbReference type="InterPro" id="IPR027266">
    <property type="entry name" value="TrmE/GcvT-like"/>
</dbReference>
<dbReference type="NCBIfam" id="TIGR00528">
    <property type="entry name" value="gcvT"/>
    <property type="match status" value="1"/>
</dbReference>
<feature type="domain" description="Aminomethyltransferase C-terminal" evidence="10">
    <location>
        <begin position="323"/>
        <end position="401"/>
    </location>
</feature>
<dbReference type="GO" id="GO:0005960">
    <property type="term" value="C:glycine cleavage complex"/>
    <property type="evidence" value="ECO:0007669"/>
    <property type="project" value="InterPro"/>
</dbReference>
<dbReference type="OrthoDB" id="10263536at2759"/>
<dbReference type="InterPro" id="IPR029043">
    <property type="entry name" value="GcvT/YgfZ_C"/>
</dbReference>
<comment type="subcellular location">
    <subcellularLocation>
        <location evidence="8">Mitochondrion</location>
    </subcellularLocation>
</comment>
<organism evidence="11 12">
    <name type="scientific">Laccaria amethystina LaAM-08-1</name>
    <dbReference type="NCBI Taxonomy" id="1095629"/>
    <lineage>
        <taxon>Eukaryota</taxon>
        <taxon>Fungi</taxon>
        <taxon>Dikarya</taxon>
        <taxon>Basidiomycota</taxon>
        <taxon>Agaricomycotina</taxon>
        <taxon>Agaricomycetes</taxon>
        <taxon>Agaricomycetidae</taxon>
        <taxon>Agaricales</taxon>
        <taxon>Agaricineae</taxon>
        <taxon>Hydnangiaceae</taxon>
        <taxon>Laccaria</taxon>
    </lineage>
</organism>
<dbReference type="PANTHER" id="PTHR43757:SF2">
    <property type="entry name" value="AMINOMETHYLTRANSFERASE, MITOCHONDRIAL"/>
    <property type="match status" value="1"/>
</dbReference>
<feature type="binding site" evidence="7">
    <location>
        <position position="238"/>
    </location>
    <ligand>
        <name>substrate</name>
    </ligand>
</feature>
<keyword evidence="3 8" id="KW-0032">Aminotransferase</keyword>
<evidence type="ECO:0000256" key="6">
    <source>
        <dbReference type="ARBA" id="ARBA00047665"/>
    </source>
</evidence>
<proteinExistence type="inferred from homology"/>
<dbReference type="InterPro" id="IPR006223">
    <property type="entry name" value="GcvT"/>
</dbReference>
<keyword evidence="8" id="KW-0809">Transit peptide</keyword>
<evidence type="ECO:0000256" key="4">
    <source>
        <dbReference type="ARBA" id="ARBA00022679"/>
    </source>
</evidence>
<evidence type="ECO:0000313" key="11">
    <source>
        <dbReference type="EMBL" id="KIJ99505.1"/>
    </source>
</evidence>
<keyword evidence="8" id="KW-0496">Mitochondrion</keyword>
<dbReference type="NCBIfam" id="NF001567">
    <property type="entry name" value="PRK00389.1"/>
    <property type="match status" value="1"/>
</dbReference>
<dbReference type="PANTHER" id="PTHR43757">
    <property type="entry name" value="AMINOMETHYLTRANSFERASE"/>
    <property type="match status" value="1"/>
</dbReference>
<name>A0A0C9X3D4_9AGAR</name>
<evidence type="ECO:0000256" key="8">
    <source>
        <dbReference type="RuleBase" id="RU003981"/>
    </source>
</evidence>
<evidence type="ECO:0000256" key="3">
    <source>
        <dbReference type="ARBA" id="ARBA00022576"/>
    </source>
</evidence>
<keyword evidence="12" id="KW-1185">Reference proteome</keyword>
<dbReference type="Pfam" id="PF08669">
    <property type="entry name" value="GCV_T_C"/>
    <property type="match status" value="1"/>
</dbReference>
<evidence type="ECO:0000313" key="12">
    <source>
        <dbReference type="Proteomes" id="UP000054477"/>
    </source>
</evidence>
<dbReference type="GO" id="GO:0005739">
    <property type="term" value="C:mitochondrion"/>
    <property type="evidence" value="ECO:0007669"/>
    <property type="project" value="UniProtKB-SubCell"/>
</dbReference>
<comment type="similarity">
    <text evidence="1 8">Belongs to the GcvT family.</text>
</comment>
<evidence type="ECO:0000256" key="5">
    <source>
        <dbReference type="ARBA" id="ARBA00031395"/>
    </source>
</evidence>
<dbReference type="InterPro" id="IPR006222">
    <property type="entry name" value="GCVT_N"/>
</dbReference>